<dbReference type="OrthoDB" id="7055135at2"/>
<protein>
    <recommendedName>
        <fullName evidence="5">Right handed beta helix domain-containing protein</fullName>
    </recommendedName>
</protein>
<keyword evidence="4" id="KW-1185">Reference proteome</keyword>
<feature type="chain" id="PRO_5012257211" description="Right handed beta helix domain-containing protein" evidence="2">
    <location>
        <begin position="24"/>
        <end position="391"/>
    </location>
</feature>
<reference evidence="3 4" key="1">
    <citation type="submission" date="2017-02" db="EMBL/GenBank/DDBJ databases">
        <title>Genomic diversity within the haloalkaliphilic genus Thioalkalivibrio.</title>
        <authorList>
            <person name="Ahn A.-C."/>
            <person name="Meier-Kolthoff J."/>
            <person name="Overmars L."/>
            <person name="Richter M."/>
            <person name="Woyke T."/>
            <person name="Sorokin D.Y."/>
            <person name="Muyzer G."/>
        </authorList>
    </citation>
    <scope>NUCLEOTIDE SEQUENCE [LARGE SCALE GENOMIC DNA]</scope>
    <source>
        <strain evidence="3 4">ALJD</strain>
    </source>
</reference>
<evidence type="ECO:0008006" key="5">
    <source>
        <dbReference type="Google" id="ProtNLM"/>
    </source>
</evidence>
<dbReference type="SUPFAM" id="SSF51126">
    <property type="entry name" value="Pectin lyase-like"/>
    <property type="match status" value="1"/>
</dbReference>
<gene>
    <name evidence="3" type="ORF">B1C78_13315</name>
</gene>
<dbReference type="Proteomes" id="UP000189462">
    <property type="component" value="Unassembled WGS sequence"/>
</dbReference>
<comment type="caution">
    <text evidence="3">The sequence shown here is derived from an EMBL/GenBank/DDBJ whole genome shotgun (WGS) entry which is preliminary data.</text>
</comment>
<feature type="region of interest" description="Disordered" evidence="1">
    <location>
        <begin position="313"/>
        <end position="391"/>
    </location>
</feature>
<keyword evidence="2" id="KW-0732">Signal</keyword>
<dbReference type="InterPro" id="IPR011050">
    <property type="entry name" value="Pectin_lyase_fold/virulence"/>
</dbReference>
<feature type="signal peptide" evidence="2">
    <location>
        <begin position="1"/>
        <end position="23"/>
    </location>
</feature>
<organism evidence="3 4">
    <name type="scientific">Thioalkalivibrio denitrificans</name>
    <dbReference type="NCBI Taxonomy" id="108003"/>
    <lineage>
        <taxon>Bacteria</taxon>
        <taxon>Pseudomonadati</taxon>
        <taxon>Pseudomonadota</taxon>
        <taxon>Gammaproteobacteria</taxon>
        <taxon>Chromatiales</taxon>
        <taxon>Ectothiorhodospiraceae</taxon>
        <taxon>Thioalkalivibrio</taxon>
    </lineage>
</organism>
<dbReference type="STRING" id="108003.B1C78_13315"/>
<dbReference type="EMBL" id="MVBK01000084">
    <property type="protein sequence ID" value="OOG22907.1"/>
    <property type="molecule type" value="Genomic_DNA"/>
</dbReference>
<name>A0A1V3NCT4_9GAMM</name>
<feature type="compositionally biased region" description="Basic and acidic residues" evidence="1">
    <location>
        <begin position="329"/>
        <end position="348"/>
    </location>
</feature>
<dbReference type="AlphaFoldDB" id="A0A1V3NCT4"/>
<dbReference type="RefSeq" id="WP_077279653.1">
    <property type="nucleotide sequence ID" value="NZ_MVBK01000084.1"/>
</dbReference>
<proteinExistence type="predicted"/>
<sequence length="391" mass="42595">MFHKSAYLTLLLAIGLMIGAAIGEECDADLCVGPGHEYALPSEAARHARDGQTVGILAGNYEDCAVWRTSVSIRGIGGRPHIHDKICGRKAVWITQGAHIEIENVELSGGRTSAGTGNAIRHEGGTLILRDVVIHGNQVGIMTNHREEQALEVYDSHFYGQHAGRRLAHSIYAGRIGRFVAMGNYLHDGRSGHFIKTVANDNHIAYNQIVDEHGTDTHLVDIWACSKTVVVGNVLVKTGTSGNLNFIGLTPRRSRGELLPCPDAEDRFAAIAYNTAVFTGPRPLWSTLVQHRHIPEVPWEVSNNLAVHVGRLTRTPDDGEPPGRVAGNVHHEDSRPELFRDPERHDFRPAQPPGGSTASAIVPLHEFAAPRGTRSRDSVDNVGAHAYESDR</sequence>
<dbReference type="Gene3D" id="2.160.20.10">
    <property type="entry name" value="Single-stranded right-handed beta-helix, Pectin lyase-like"/>
    <property type="match status" value="1"/>
</dbReference>
<evidence type="ECO:0000256" key="1">
    <source>
        <dbReference type="SAM" id="MobiDB-lite"/>
    </source>
</evidence>
<evidence type="ECO:0000313" key="3">
    <source>
        <dbReference type="EMBL" id="OOG22907.1"/>
    </source>
</evidence>
<evidence type="ECO:0000313" key="4">
    <source>
        <dbReference type="Proteomes" id="UP000189462"/>
    </source>
</evidence>
<evidence type="ECO:0000256" key="2">
    <source>
        <dbReference type="SAM" id="SignalP"/>
    </source>
</evidence>
<dbReference type="InterPro" id="IPR012334">
    <property type="entry name" value="Pectin_lyas_fold"/>
</dbReference>
<accession>A0A1V3NCT4</accession>